<reference evidence="2" key="1">
    <citation type="submission" date="2021-01" db="EMBL/GenBank/DDBJ databases">
        <authorList>
            <person name="Corre E."/>
            <person name="Pelletier E."/>
            <person name="Niang G."/>
            <person name="Scheremetjew M."/>
            <person name="Finn R."/>
            <person name="Kale V."/>
            <person name="Holt S."/>
            <person name="Cochrane G."/>
            <person name="Meng A."/>
            <person name="Brown T."/>
            <person name="Cohen L."/>
        </authorList>
    </citation>
    <scope>NUCLEOTIDE SEQUENCE</scope>
    <source>
        <strain evidence="2">SL-175</strain>
    </source>
</reference>
<dbReference type="PANTHER" id="PTHR46601:SF1">
    <property type="entry name" value="ADF-H DOMAIN-CONTAINING PROTEIN"/>
    <property type="match status" value="1"/>
</dbReference>
<dbReference type="PANTHER" id="PTHR46601">
    <property type="entry name" value="ULP_PROTEASE DOMAIN-CONTAINING PROTEIN"/>
    <property type="match status" value="1"/>
</dbReference>
<protein>
    <submittedName>
        <fullName evidence="2">Uncharacterized protein</fullName>
    </submittedName>
</protein>
<feature type="compositionally biased region" description="Acidic residues" evidence="1">
    <location>
        <begin position="288"/>
        <end position="299"/>
    </location>
</feature>
<name>A0A7S0SI79_9CHLO</name>
<evidence type="ECO:0000313" key="2">
    <source>
        <dbReference type="EMBL" id="CAD8706769.1"/>
    </source>
</evidence>
<gene>
    <name evidence="2" type="ORF">MANT1106_LOCUS9452</name>
</gene>
<evidence type="ECO:0000256" key="1">
    <source>
        <dbReference type="SAM" id="MobiDB-lite"/>
    </source>
</evidence>
<accession>A0A7S0SI79</accession>
<sequence>MSPTIDVNHAVQSQHWCPTTVTLYNMIVYRHWEARVDGTEAEAGGDGDAGNASSTSVRRIVKESYQVFSDDTIHDWCAVDQFHKAIWKDFKERGVTQDSWSWWSDGAPQHFKVGGGYHDLTTYAERFENLIVIRSFGATGHFKGDWDATAQHVKRRVNLHMVSSKFKDDPIYTPYDYFKWSKVNLSERAPTSWESRAGAVTLTQRHFLFVTVDRSNKMTATADHVQSIHQMFLSETGAPCMVRDLACFCGECAVKNYKECKNRSWVKPPVKLRFTKVGPHDPTAAALAEEDAEEDDEDATDHVPHLTDPVLADAMDAPHAPHTG</sequence>
<proteinExistence type="predicted"/>
<dbReference type="AlphaFoldDB" id="A0A7S0SI79"/>
<feature type="region of interest" description="Disordered" evidence="1">
    <location>
        <begin position="285"/>
        <end position="324"/>
    </location>
</feature>
<organism evidence="2">
    <name type="scientific">Mantoniella antarctica</name>
    <dbReference type="NCBI Taxonomy" id="81844"/>
    <lineage>
        <taxon>Eukaryota</taxon>
        <taxon>Viridiplantae</taxon>
        <taxon>Chlorophyta</taxon>
        <taxon>Mamiellophyceae</taxon>
        <taxon>Mamiellales</taxon>
        <taxon>Mamiellaceae</taxon>
        <taxon>Mantoniella</taxon>
    </lineage>
</organism>
<dbReference type="EMBL" id="HBFC01016023">
    <property type="protein sequence ID" value="CAD8706769.1"/>
    <property type="molecule type" value="Transcribed_RNA"/>
</dbReference>